<comment type="caution">
    <text evidence="6">The sequence shown here is derived from an EMBL/GenBank/DDBJ whole genome shotgun (WGS) entry which is preliminary data.</text>
</comment>
<evidence type="ECO:0000256" key="3">
    <source>
        <dbReference type="ARBA" id="ARBA00023163"/>
    </source>
</evidence>
<keyword evidence="7" id="KW-1185">Reference proteome</keyword>
<proteinExistence type="predicted"/>
<dbReference type="PANTHER" id="PTHR30055:SF234">
    <property type="entry name" value="HTH-TYPE TRANSCRIPTIONAL REGULATOR BETI"/>
    <property type="match status" value="1"/>
</dbReference>
<protein>
    <submittedName>
        <fullName evidence="6">TetR family transcriptional regulator</fullName>
    </submittedName>
</protein>
<dbReference type="RefSeq" id="WP_123667201.1">
    <property type="nucleotide sequence ID" value="NZ_RJKE01000001.1"/>
</dbReference>
<reference evidence="6 7" key="1">
    <citation type="submission" date="2018-11" db="EMBL/GenBank/DDBJ databases">
        <title>Sequencing the genomes of 1000 actinobacteria strains.</title>
        <authorList>
            <person name="Klenk H.-P."/>
        </authorList>
    </citation>
    <scope>NUCLEOTIDE SEQUENCE [LARGE SCALE GENOMIC DNA]</scope>
    <source>
        <strain evidence="6 7">DSM 44254</strain>
    </source>
</reference>
<dbReference type="AlphaFoldDB" id="A0A3N1D3A1"/>
<dbReference type="PANTHER" id="PTHR30055">
    <property type="entry name" value="HTH-TYPE TRANSCRIPTIONAL REGULATOR RUTR"/>
    <property type="match status" value="1"/>
</dbReference>
<feature type="DNA-binding region" description="H-T-H motif" evidence="4">
    <location>
        <begin position="30"/>
        <end position="49"/>
    </location>
</feature>
<dbReference type="EMBL" id="RJKE01000001">
    <property type="protein sequence ID" value="ROO87980.1"/>
    <property type="molecule type" value="Genomic_DNA"/>
</dbReference>
<keyword evidence="2 4" id="KW-0238">DNA-binding</keyword>
<feature type="domain" description="HTH tetR-type" evidence="5">
    <location>
        <begin position="7"/>
        <end position="67"/>
    </location>
</feature>
<dbReference type="GO" id="GO:0000976">
    <property type="term" value="F:transcription cis-regulatory region binding"/>
    <property type="evidence" value="ECO:0007669"/>
    <property type="project" value="TreeGrafter"/>
</dbReference>
<evidence type="ECO:0000259" key="5">
    <source>
        <dbReference type="PROSITE" id="PS50977"/>
    </source>
</evidence>
<evidence type="ECO:0000313" key="7">
    <source>
        <dbReference type="Proteomes" id="UP000272400"/>
    </source>
</evidence>
<dbReference type="InterPro" id="IPR009057">
    <property type="entry name" value="Homeodomain-like_sf"/>
</dbReference>
<dbReference type="Pfam" id="PF00440">
    <property type="entry name" value="TetR_N"/>
    <property type="match status" value="1"/>
</dbReference>
<dbReference type="PROSITE" id="PS50977">
    <property type="entry name" value="HTH_TETR_2"/>
    <property type="match status" value="1"/>
</dbReference>
<evidence type="ECO:0000256" key="2">
    <source>
        <dbReference type="ARBA" id="ARBA00023125"/>
    </source>
</evidence>
<sequence>MQRPTRAQLNEGIVSTAARLFARQGYEATKLQQIAEEMGYSKAALLYHFKSKESLLVAAMEPPALAAEELLEDLEGLSAGPERDITVITRLLDLALEHRERLILFLSLAGSLGGAPEAERFAESADRVQALLVPPGAPFERRVQAAQMEGGMLAAVLKFTDVDIAELREPLLRGALRCMGLACAPESGA</sequence>
<dbReference type="PRINTS" id="PR00455">
    <property type="entry name" value="HTHTETR"/>
</dbReference>
<dbReference type="GO" id="GO:0003700">
    <property type="term" value="F:DNA-binding transcription factor activity"/>
    <property type="evidence" value="ECO:0007669"/>
    <property type="project" value="TreeGrafter"/>
</dbReference>
<dbReference type="InterPro" id="IPR001647">
    <property type="entry name" value="HTH_TetR"/>
</dbReference>
<name>A0A3N1D3A1_9ACTN</name>
<keyword evidence="1" id="KW-0805">Transcription regulation</keyword>
<organism evidence="6 7">
    <name type="scientific">Actinocorallia herbida</name>
    <dbReference type="NCBI Taxonomy" id="58109"/>
    <lineage>
        <taxon>Bacteria</taxon>
        <taxon>Bacillati</taxon>
        <taxon>Actinomycetota</taxon>
        <taxon>Actinomycetes</taxon>
        <taxon>Streptosporangiales</taxon>
        <taxon>Thermomonosporaceae</taxon>
        <taxon>Actinocorallia</taxon>
    </lineage>
</organism>
<dbReference type="Gene3D" id="1.10.357.10">
    <property type="entry name" value="Tetracycline Repressor, domain 2"/>
    <property type="match status" value="1"/>
</dbReference>
<dbReference type="SUPFAM" id="SSF46689">
    <property type="entry name" value="Homeodomain-like"/>
    <property type="match status" value="1"/>
</dbReference>
<keyword evidence="3" id="KW-0804">Transcription</keyword>
<evidence type="ECO:0000256" key="1">
    <source>
        <dbReference type="ARBA" id="ARBA00023015"/>
    </source>
</evidence>
<dbReference type="Proteomes" id="UP000272400">
    <property type="component" value="Unassembled WGS sequence"/>
</dbReference>
<evidence type="ECO:0000313" key="6">
    <source>
        <dbReference type="EMBL" id="ROO87980.1"/>
    </source>
</evidence>
<evidence type="ECO:0000256" key="4">
    <source>
        <dbReference type="PROSITE-ProRule" id="PRU00335"/>
    </source>
</evidence>
<gene>
    <name evidence="6" type="ORF">EDD29_5632</name>
</gene>
<dbReference type="InterPro" id="IPR050109">
    <property type="entry name" value="HTH-type_TetR-like_transc_reg"/>
</dbReference>
<dbReference type="OrthoDB" id="3186364at2"/>
<accession>A0A3N1D3A1</accession>